<dbReference type="KEGG" id="scu:SCE1572_35635"/>
<evidence type="ECO:0000313" key="1">
    <source>
        <dbReference type="EMBL" id="AGP39347.1"/>
    </source>
</evidence>
<evidence type="ECO:0000313" key="2">
    <source>
        <dbReference type="Proteomes" id="UP000014803"/>
    </source>
</evidence>
<organism evidence="1 2">
    <name type="scientific">Sorangium cellulosum So0157-2</name>
    <dbReference type="NCBI Taxonomy" id="1254432"/>
    <lineage>
        <taxon>Bacteria</taxon>
        <taxon>Pseudomonadati</taxon>
        <taxon>Myxococcota</taxon>
        <taxon>Polyangia</taxon>
        <taxon>Polyangiales</taxon>
        <taxon>Polyangiaceae</taxon>
        <taxon>Sorangium</taxon>
    </lineage>
</organism>
<proteinExistence type="predicted"/>
<gene>
    <name evidence="1" type="ORF">SCE1572_35635</name>
</gene>
<dbReference type="HOGENOM" id="CLU_3367369_0_0_7"/>
<protein>
    <submittedName>
        <fullName evidence="1">Uncharacterized protein</fullName>
    </submittedName>
</protein>
<name>S4Y1I2_SORCE</name>
<reference evidence="1 2" key="1">
    <citation type="journal article" date="2013" name="Sci. Rep.">
        <title>Extraordinary expansion of a Sorangium cellulosum genome from an alkaline milieu.</title>
        <authorList>
            <person name="Han K."/>
            <person name="Li Z.F."/>
            <person name="Peng R."/>
            <person name="Zhu L.P."/>
            <person name="Zhou T."/>
            <person name="Wang L.G."/>
            <person name="Li S.G."/>
            <person name="Zhang X.B."/>
            <person name="Hu W."/>
            <person name="Wu Z.H."/>
            <person name="Qin N."/>
            <person name="Li Y.Z."/>
        </authorList>
    </citation>
    <scope>NUCLEOTIDE SEQUENCE [LARGE SCALE GENOMIC DNA]</scope>
    <source>
        <strain evidence="1 2">So0157-2</strain>
    </source>
</reference>
<dbReference type="AlphaFoldDB" id="S4Y1I2"/>
<accession>S4Y1I2</accession>
<sequence length="35" mass="3977">MILRTREGWAHLRVEIPRSDAEISAIAGKVAPYLR</sequence>
<dbReference type="EMBL" id="CP003969">
    <property type="protein sequence ID" value="AGP39347.1"/>
    <property type="molecule type" value="Genomic_DNA"/>
</dbReference>
<dbReference type="Proteomes" id="UP000014803">
    <property type="component" value="Chromosome"/>
</dbReference>